<keyword evidence="3" id="KW-1185">Reference proteome</keyword>
<name>A0AA88SSW6_CHASR</name>
<accession>A0AA88SSW6</accession>
<organism evidence="2 3">
    <name type="scientific">Channa striata</name>
    <name type="common">Snakehead murrel</name>
    <name type="synonym">Ophicephalus striatus</name>
    <dbReference type="NCBI Taxonomy" id="64152"/>
    <lineage>
        <taxon>Eukaryota</taxon>
        <taxon>Metazoa</taxon>
        <taxon>Chordata</taxon>
        <taxon>Craniata</taxon>
        <taxon>Vertebrata</taxon>
        <taxon>Euteleostomi</taxon>
        <taxon>Actinopterygii</taxon>
        <taxon>Neopterygii</taxon>
        <taxon>Teleostei</taxon>
        <taxon>Neoteleostei</taxon>
        <taxon>Acanthomorphata</taxon>
        <taxon>Anabantaria</taxon>
        <taxon>Anabantiformes</taxon>
        <taxon>Channoidei</taxon>
        <taxon>Channidae</taxon>
        <taxon>Channa</taxon>
    </lineage>
</organism>
<protein>
    <submittedName>
        <fullName evidence="2">Uncharacterized protein</fullName>
    </submittedName>
</protein>
<dbReference type="EMBL" id="JAUPFM010000007">
    <property type="protein sequence ID" value="KAK2847150.1"/>
    <property type="molecule type" value="Genomic_DNA"/>
</dbReference>
<gene>
    <name evidence="2" type="ORF">Q5P01_010149</name>
</gene>
<sequence length="169" mass="17850">MGLSVFNFHLPSPTSAALNLERARLAALRGSWKRVGTSGAGFNSGPVEFALNPGVDRRPAAAAAWDHWPLVVHRGGTVRAGKAASNRRTAALRTRSPRYRLDSVNRPFRGKTAGLQGLDSVPSSGEAAQRIRRVIKGPGGSTKPGTTVSMSGPQTQSSAPQHLHLGVEK</sequence>
<reference evidence="2" key="1">
    <citation type="submission" date="2023-07" db="EMBL/GenBank/DDBJ databases">
        <title>Chromosome-level Genome Assembly of Striped Snakehead (Channa striata).</title>
        <authorList>
            <person name="Liu H."/>
        </authorList>
    </citation>
    <scope>NUCLEOTIDE SEQUENCE</scope>
    <source>
        <strain evidence="2">Gz</strain>
        <tissue evidence="2">Muscle</tissue>
    </source>
</reference>
<feature type="region of interest" description="Disordered" evidence="1">
    <location>
        <begin position="133"/>
        <end position="169"/>
    </location>
</feature>
<feature type="compositionally biased region" description="Polar residues" evidence="1">
    <location>
        <begin position="148"/>
        <end position="160"/>
    </location>
</feature>
<dbReference type="AlphaFoldDB" id="A0AA88SSW6"/>
<evidence type="ECO:0000313" key="3">
    <source>
        <dbReference type="Proteomes" id="UP001187415"/>
    </source>
</evidence>
<comment type="caution">
    <text evidence="2">The sequence shown here is derived from an EMBL/GenBank/DDBJ whole genome shotgun (WGS) entry which is preliminary data.</text>
</comment>
<feature type="region of interest" description="Disordered" evidence="1">
    <location>
        <begin position="108"/>
        <end position="127"/>
    </location>
</feature>
<dbReference type="Proteomes" id="UP001187415">
    <property type="component" value="Unassembled WGS sequence"/>
</dbReference>
<evidence type="ECO:0000313" key="2">
    <source>
        <dbReference type="EMBL" id="KAK2847150.1"/>
    </source>
</evidence>
<proteinExistence type="predicted"/>
<evidence type="ECO:0000256" key="1">
    <source>
        <dbReference type="SAM" id="MobiDB-lite"/>
    </source>
</evidence>